<evidence type="ECO:0000313" key="2">
    <source>
        <dbReference type="EMBL" id="CAA2634508.1"/>
    </source>
</evidence>
<keyword evidence="1" id="KW-1133">Transmembrane helix</keyword>
<protein>
    <submittedName>
        <fullName evidence="2">Uncharacterized protein</fullName>
    </submittedName>
</protein>
<organism evidence="2">
    <name type="scientific">Spirodela intermedia</name>
    <name type="common">Intermediate duckweed</name>
    <dbReference type="NCBI Taxonomy" id="51605"/>
    <lineage>
        <taxon>Eukaryota</taxon>
        <taxon>Viridiplantae</taxon>
        <taxon>Streptophyta</taxon>
        <taxon>Embryophyta</taxon>
        <taxon>Tracheophyta</taxon>
        <taxon>Spermatophyta</taxon>
        <taxon>Magnoliopsida</taxon>
        <taxon>Liliopsida</taxon>
        <taxon>Araceae</taxon>
        <taxon>Lemnoideae</taxon>
        <taxon>Spirodela</taxon>
    </lineage>
</organism>
<keyword evidence="4" id="KW-1185">Reference proteome</keyword>
<evidence type="ECO:0000256" key="1">
    <source>
        <dbReference type="SAM" id="Phobius"/>
    </source>
</evidence>
<dbReference type="EMBL" id="LR746281">
    <property type="protein sequence ID" value="CAA7410729.1"/>
    <property type="molecule type" value="Genomic_DNA"/>
</dbReference>
<dbReference type="EMBL" id="LR743605">
    <property type="protein sequence ID" value="CAA2634508.1"/>
    <property type="molecule type" value="Genomic_DNA"/>
</dbReference>
<keyword evidence="1" id="KW-0812">Transmembrane</keyword>
<reference evidence="2" key="1">
    <citation type="submission" date="2019-12" db="EMBL/GenBank/DDBJ databases">
        <authorList>
            <person name="Scholz U."/>
            <person name="Mascher M."/>
            <person name="Fiebig A."/>
        </authorList>
    </citation>
    <scope>NUCLEOTIDE SEQUENCE</scope>
</reference>
<dbReference type="Proteomes" id="UP000663760">
    <property type="component" value="Chromosome 18"/>
</dbReference>
<gene>
    <name evidence="2" type="ORF">SI7747_18019916</name>
    <name evidence="3" type="ORF">SI8410_18021407</name>
</gene>
<accession>A0A7I8JTT0</accession>
<feature type="transmembrane region" description="Helical" evidence="1">
    <location>
        <begin position="28"/>
        <end position="54"/>
    </location>
</feature>
<proteinExistence type="predicted"/>
<keyword evidence="1" id="KW-0472">Membrane</keyword>
<evidence type="ECO:0000313" key="3">
    <source>
        <dbReference type="EMBL" id="CAA7410729.1"/>
    </source>
</evidence>
<name>A0A7I8JTT0_SPIIN</name>
<sequence length="74" mass="7926">MAELYCTSSGPFSRRTAKQRRALDSVMLLQIAGLPLASSHSALAAIAFMVALVAGSSNSLPFRLAPDRDICCWL</sequence>
<evidence type="ECO:0000313" key="4">
    <source>
        <dbReference type="Proteomes" id="UP000663760"/>
    </source>
</evidence>
<dbReference type="AlphaFoldDB" id="A0A7I8JTT0"/>